<keyword evidence="3" id="KW-0813">Transport</keyword>
<feature type="transmembrane region" description="Helical" evidence="10">
    <location>
        <begin position="481"/>
        <end position="499"/>
    </location>
</feature>
<dbReference type="GO" id="GO:0006882">
    <property type="term" value="P:intracellular zinc ion homeostasis"/>
    <property type="evidence" value="ECO:0007669"/>
    <property type="project" value="InterPro"/>
</dbReference>
<accession>I1BNT1</accession>
<protein>
    <recommendedName>
        <fullName evidence="8">Serine/threonine-protein phosphatase</fullName>
        <ecNumber evidence="8">3.1.3.16</ecNumber>
    </recommendedName>
</protein>
<name>I1BNT1_RHIO9</name>
<evidence type="ECO:0000256" key="9">
    <source>
        <dbReference type="SAM" id="MobiDB-lite"/>
    </source>
</evidence>
<dbReference type="OMA" id="NAHINYR"/>
<gene>
    <name evidence="12" type="ORF">RO3G_02565</name>
</gene>
<dbReference type="PANTHER" id="PTHR45755">
    <property type="match status" value="1"/>
</dbReference>
<dbReference type="InterPro" id="IPR029052">
    <property type="entry name" value="Metallo-depent_PP-like"/>
</dbReference>
<evidence type="ECO:0000313" key="13">
    <source>
        <dbReference type="Proteomes" id="UP000009138"/>
    </source>
</evidence>
<feature type="transmembrane region" description="Helical" evidence="10">
    <location>
        <begin position="327"/>
        <end position="349"/>
    </location>
</feature>
<dbReference type="InterPro" id="IPR006186">
    <property type="entry name" value="Ser/Thr-sp_prot-phosphatase"/>
</dbReference>
<dbReference type="GO" id="GO:0031410">
    <property type="term" value="C:cytoplasmic vesicle"/>
    <property type="evidence" value="ECO:0007669"/>
    <property type="project" value="TreeGrafter"/>
</dbReference>
<dbReference type="VEuPathDB" id="FungiDB:RO3G_02565"/>
<comment type="catalytic activity">
    <reaction evidence="8">
        <text>O-phospho-L-threonyl-[protein] + H2O = L-threonyl-[protein] + phosphate</text>
        <dbReference type="Rhea" id="RHEA:47004"/>
        <dbReference type="Rhea" id="RHEA-COMP:11060"/>
        <dbReference type="Rhea" id="RHEA-COMP:11605"/>
        <dbReference type="ChEBI" id="CHEBI:15377"/>
        <dbReference type="ChEBI" id="CHEBI:30013"/>
        <dbReference type="ChEBI" id="CHEBI:43474"/>
        <dbReference type="ChEBI" id="CHEBI:61977"/>
        <dbReference type="EC" id="3.1.3.16"/>
    </reaction>
</comment>
<comment type="similarity">
    <text evidence="2">Belongs to the cation diffusion facilitator (CDF) transporter (TC 2.A.4) family. SLC30A subfamily.</text>
</comment>
<dbReference type="AlphaFoldDB" id="I1BNT1"/>
<dbReference type="GO" id="GO:0016020">
    <property type="term" value="C:membrane"/>
    <property type="evidence" value="ECO:0007669"/>
    <property type="project" value="UniProtKB-SubCell"/>
</dbReference>
<dbReference type="RefSeq" id="XP_067513257.1">
    <property type="nucleotide sequence ID" value="XM_067657156.1"/>
</dbReference>
<dbReference type="Gene3D" id="3.60.21.10">
    <property type="match status" value="1"/>
</dbReference>
<dbReference type="InterPro" id="IPR027469">
    <property type="entry name" value="Cation_efflux_TMD_sf"/>
</dbReference>
<dbReference type="PANTHER" id="PTHR45755:SF4">
    <property type="entry name" value="ZINC TRANSPORTER 7"/>
    <property type="match status" value="1"/>
</dbReference>
<keyword evidence="8" id="KW-0378">Hydrolase</keyword>
<dbReference type="SMART" id="SM00156">
    <property type="entry name" value="PP2Ac"/>
    <property type="match status" value="1"/>
</dbReference>
<evidence type="ECO:0000256" key="4">
    <source>
        <dbReference type="ARBA" id="ARBA00022692"/>
    </source>
</evidence>
<proteinExistence type="inferred from homology"/>
<dbReference type="GO" id="GO:0005385">
    <property type="term" value="F:zinc ion transmembrane transporter activity"/>
    <property type="evidence" value="ECO:0007669"/>
    <property type="project" value="InterPro"/>
</dbReference>
<dbReference type="Pfam" id="PF00149">
    <property type="entry name" value="Metallophos"/>
    <property type="match status" value="1"/>
</dbReference>
<reference evidence="12 13" key="1">
    <citation type="journal article" date="2009" name="PLoS Genet.">
        <title>Genomic analysis of the basal lineage fungus Rhizopus oryzae reveals a whole-genome duplication.</title>
        <authorList>
            <person name="Ma L.-J."/>
            <person name="Ibrahim A.S."/>
            <person name="Skory C."/>
            <person name="Grabherr M.G."/>
            <person name="Burger G."/>
            <person name="Butler M."/>
            <person name="Elias M."/>
            <person name="Idnurm A."/>
            <person name="Lang B.F."/>
            <person name="Sone T."/>
            <person name="Abe A."/>
            <person name="Calvo S.E."/>
            <person name="Corrochano L.M."/>
            <person name="Engels R."/>
            <person name="Fu J."/>
            <person name="Hansberg W."/>
            <person name="Kim J.-M."/>
            <person name="Kodira C.D."/>
            <person name="Koehrsen M.J."/>
            <person name="Liu B."/>
            <person name="Miranda-Saavedra D."/>
            <person name="O'Leary S."/>
            <person name="Ortiz-Castellanos L."/>
            <person name="Poulter R."/>
            <person name="Rodriguez-Romero J."/>
            <person name="Ruiz-Herrera J."/>
            <person name="Shen Y.-Q."/>
            <person name="Zeng Q."/>
            <person name="Galagan J."/>
            <person name="Birren B.W."/>
            <person name="Cuomo C.A."/>
            <person name="Wickes B.L."/>
        </authorList>
    </citation>
    <scope>NUCLEOTIDE SEQUENCE [LARGE SCALE GENOMIC DNA]</scope>
    <source>
        <strain evidence="13">RA 99-880 / ATCC MYA-4621 / FGSC 9543 / NRRL 43880</strain>
    </source>
</reference>
<feature type="transmembrane region" description="Helical" evidence="10">
    <location>
        <begin position="301"/>
        <end position="321"/>
    </location>
</feature>
<sequence>MKESNVVHIKAPVTVVGDIHGQYYDLIEIFRIGGYCPDTNYLFLGDYVDRGLYSIETISLLICLKLRYPDRVQLVRGNHESRAVTQTYGFYTECMRKYGSIQVWKYFTDMFDYLTLSVVIDNSIFCVHGGLSPTIHILDQIRIIDRFREIPHEGAMADLVWSDPDPEKEEFAISARGAGYMFGSLVVERFLHMNSMDHILRAHQLCNAGYQVLFDDKLSTVWSAPNYCYRCGNLASILEVGVNGERYFNVFDAAPENERILDSNDTYGKITPQYAYSKSNPLTTAKQSLEIILSNQDSKQIFYFLLLNLSYMFVQLAYGVWTNSLGLISDAIHMFFDCLALAVGLYASVMSKWPSNAEYSYGYSRIETVAAYFNGVFLIMISTSIVIEAIQRLINPPEMNTHRLLFISFVGLIVNLVGIFAFNHGHAHGGHHHGHDHGHDHGHSANMQGVFLHIMADTLGSVGVIVSTILIKWFGWTGFDPIASLFIATLIVASVIPLIRQSAAVLMLELDDHTVSAVEGTLEEVKAMEGVYSISHSRFWPFEAESVIGSLHVQVKDNVDTQKMRKDITALLQSHIHGLKEVCVQIELQSAKKKNRTVPEKGFFHSPLYNNSMANHINYRSNTSTPTPVTAPMVETNNNHSN</sequence>
<keyword evidence="7 10" id="KW-0472">Membrane</keyword>
<dbReference type="PROSITE" id="PS00125">
    <property type="entry name" value="SER_THR_PHOSPHATASE"/>
    <property type="match status" value="1"/>
</dbReference>
<dbReference type="NCBIfam" id="TIGR01297">
    <property type="entry name" value="CDF"/>
    <property type="match status" value="1"/>
</dbReference>
<evidence type="ECO:0000259" key="11">
    <source>
        <dbReference type="PROSITE" id="PS00125"/>
    </source>
</evidence>
<dbReference type="GO" id="GO:1904257">
    <property type="term" value="P:zinc ion import into Golgi lumen"/>
    <property type="evidence" value="ECO:0007669"/>
    <property type="project" value="TreeGrafter"/>
</dbReference>
<dbReference type="InterPro" id="IPR045316">
    <property type="entry name" value="Msc2-like"/>
</dbReference>
<evidence type="ECO:0000313" key="12">
    <source>
        <dbReference type="EMBL" id="EIE77861.1"/>
    </source>
</evidence>
<dbReference type="OrthoDB" id="1930084at2759"/>
<keyword evidence="13" id="KW-1185">Reference proteome</keyword>
<evidence type="ECO:0000256" key="10">
    <source>
        <dbReference type="SAM" id="Phobius"/>
    </source>
</evidence>
<dbReference type="SUPFAM" id="SSF161111">
    <property type="entry name" value="Cation efflux protein transmembrane domain-like"/>
    <property type="match status" value="1"/>
</dbReference>
<dbReference type="STRING" id="246409.I1BNT1"/>
<feature type="region of interest" description="Disordered" evidence="9">
    <location>
        <begin position="621"/>
        <end position="642"/>
    </location>
</feature>
<dbReference type="EMBL" id="CH476733">
    <property type="protein sequence ID" value="EIE77861.1"/>
    <property type="molecule type" value="Genomic_DNA"/>
</dbReference>
<organism evidence="12 13">
    <name type="scientific">Rhizopus delemar (strain RA 99-880 / ATCC MYA-4621 / FGSC 9543 / NRRL 43880)</name>
    <name type="common">Mucormycosis agent</name>
    <name type="synonym">Rhizopus arrhizus var. delemar</name>
    <dbReference type="NCBI Taxonomy" id="246409"/>
    <lineage>
        <taxon>Eukaryota</taxon>
        <taxon>Fungi</taxon>
        <taxon>Fungi incertae sedis</taxon>
        <taxon>Mucoromycota</taxon>
        <taxon>Mucoromycotina</taxon>
        <taxon>Mucoromycetes</taxon>
        <taxon>Mucorales</taxon>
        <taxon>Mucorineae</taxon>
        <taxon>Rhizopodaceae</taxon>
        <taxon>Rhizopus</taxon>
    </lineage>
</organism>
<evidence type="ECO:0000256" key="7">
    <source>
        <dbReference type="ARBA" id="ARBA00023136"/>
    </source>
</evidence>
<dbReference type="InterPro" id="IPR058533">
    <property type="entry name" value="Cation_efflux_TM"/>
</dbReference>
<evidence type="ECO:0000256" key="6">
    <source>
        <dbReference type="ARBA" id="ARBA00023065"/>
    </source>
</evidence>
<feature type="transmembrane region" description="Helical" evidence="10">
    <location>
        <begin position="369"/>
        <end position="390"/>
    </location>
</feature>
<dbReference type="PRINTS" id="PR00114">
    <property type="entry name" value="STPHPHTASE"/>
</dbReference>
<keyword evidence="4 10" id="KW-0812">Transmembrane</keyword>
<dbReference type="GeneID" id="93609537"/>
<keyword evidence="5 10" id="KW-1133">Transmembrane helix</keyword>
<dbReference type="eggNOG" id="KOG0372">
    <property type="taxonomic scope" value="Eukaryota"/>
</dbReference>
<dbReference type="eggNOG" id="KOG1484">
    <property type="taxonomic scope" value="Eukaryota"/>
</dbReference>
<dbReference type="Gene3D" id="1.20.1510.10">
    <property type="entry name" value="Cation efflux protein transmembrane domain"/>
    <property type="match status" value="1"/>
</dbReference>
<evidence type="ECO:0000256" key="5">
    <source>
        <dbReference type="ARBA" id="ARBA00022989"/>
    </source>
</evidence>
<dbReference type="FunFam" id="1.20.1510.10:FF:000014">
    <property type="entry name" value="Cation efflux protein/ zinc transporter"/>
    <property type="match status" value="1"/>
</dbReference>
<feature type="transmembrane region" description="Helical" evidence="10">
    <location>
        <begin position="402"/>
        <end position="422"/>
    </location>
</feature>
<dbReference type="GO" id="GO:0005794">
    <property type="term" value="C:Golgi apparatus"/>
    <property type="evidence" value="ECO:0007669"/>
    <property type="project" value="TreeGrafter"/>
</dbReference>
<comment type="similarity">
    <text evidence="8">Belongs to the PPP phosphatase family.</text>
</comment>
<evidence type="ECO:0000256" key="2">
    <source>
        <dbReference type="ARBA" id="ARBA00008873"/>
    </source>
</evidence>
<dbReference type="SUPFAM" id="SSF56300">
    <property type="entry name" value="Metallo-dependent phosphatases"/>
    <property type="match status" value="1"/>
</dbReference>
<evidence type="ECO:0000256" key="1">
    <source>
        <dbReference type="ARBA" id="ARBA00004141"/>
    </source>
</evidence>
<dbReference type="InterPro" id="IPR004843">
    <property type="entry name" value="Calcineurin-like_PHP"/>
</dbReference>
<dbReference type="CDD" id="cd07415">
    <property type="entry name" value="MPP_PP2A_PP4_PP6"/>
    <property type="match status" value="1"/>
</dbReference>
<evidence type="ECO:0000256" key="3">
    <source>
        <dbReference type="ARBA" id="ARBA00022448"/>
    </source>
</evidence>
<keyword evidence="6" id="KW-0406">Ion transport</keyword>
<dbReference type="InterPro" id="IPR002524">
    <property type="entry name" value="Cation_efflux"/>
</dbReference>
<dbReference type="Pfam" id="PF01545">
    <property type="entry name" value="Cation_efflux"/>
    <property type="match status" value="1"/>
</dbReference>
<dbReference type="InParanoid" id="I1BNT1"/>
<evidence type="ECO:0000256" key="8">
    <source>
        <dbReference type="RuleBase" id="RU004273"/>
    </source>
</evidence>
<dbReference type="EC" id="3.1.3.16" evidence="8"/>
<comment type="subcellular location">
    <subcellularLocation>
        <location evidence="1">Membrane</location>
        <topology evidence="1">Multi-pass membrane protein</topology>
    </subcellularLocation>
</comment>
<feature type="domain" description="Serine/threonine specific protein phosphatases" evidence="11">
    <location>
        <begin position="75"/>
        <end position="80"/>
    </location>
</feature>
<dbReference type="GO" id="GO:0004722">
    <property type="term" value="F:protein serine/threonine phosphatase activity"/>
    <property type="evidence" value="ECO:0007669"/>
    <property type="project" value="UniProtKB-EC"/>
</dbReference>
<dbReference type="Proteomes" id="UP000009138">
    <property type="component" value="Unassembled WGS sequence"/>
</dbReference>
<feature type="transmembrane region" description="Helical" evidence="10">
    <location>
        <begin position="450"/>
        <end position="475"/>
    </location>
</feature>